<dbReference type="CDD" id="cd08956">
    <property type="entry name" value="KR_3_FAS_SDR_x"/>
    <property type="match status" value="2"/>
</dbReference>
<reference evidence="14 15" key="1">
    <citation type="submission" date="2017-04" db="EMBL/GenBank/DDBJ databases">
        <authorList>
            <person name="Afonso C.L."/>
            <person name="Miller P.J."/>
            <person name="Scott M.A."/>
            <person name="Spackman E."/>
            <person name="Goraichik I."/>
            <person name="Dimitrov K.M."/>
            <person name="Suarez D.L."/>
            <person name="Swayne D.E."/>
        </authorList>
    </citation>
    <scope>NUCLEOTIDE SEQUENCE [LARGE SCALE GENOMIC DNA]</scope>
    <source>
        <strain evidence="14 15">DSM 43828</strain>
    </source>
</reference>
<comment type="pathway">
    <text evidence="9">Antibiotic biosynthesis; erythromycin biosynthesis.</text>
</comment>
<dbReference type="SMART" id="SM00822">
    <property type="entry name" value="PKS_KR"/>
    <property type="match status" value="2"/>
</dbReference>
<dbReference type="Pfam" id="PF18369">
    <property type="entry name" value="PKS_DE"/>
    <property type="match status" value="1"/>
</dbReference>
<dbReference type="InterPro" id="IPR041618">
    <property type="entry name" value="PKS_DE"/>
</dbReference>
<dbReference type="SMART" id="SM00823">
    <property type="entry name" value="PKS_PP"/>
    <property type="match status" value="4"/>
</dbReference>
<dbReference type="SUPFAM" id="SSF55048">
    <property type="entry name" value="Probable ACP-binding domain of malonyl-CoA ACP transacylase"/>
    <property type="match status" value="3"/>
</dbReference>
<dbReference type="InterPro" id="IPR016035">
    <property type="entry name" value="Acyl_Trfase/lysoPLipase"/>
</dbReference>
<dbReference type="InterPro" id="IPR001227">
    <property type="entry name" value="Ac_transferase_dom_sf"/>
</dbReference>
<proteinExistence type="predicted"/>
<dbReference type="InterPro" id="IPR014031">
    <property type="entry name" value="Ketoacyl_synth_C"/>
</dbReference>
<dbReference type="GO" id="GO:0004315">
    <property type="term" value="F:3-oxoacyl-[acyl-carrier-protein] synthase activity"/>
    <property type="evidence" value="ECO:0007669"/>
    <property type="project" value="InterPro"/>
</dbReference>
<dbReference type="InterPro" id="IPR014043">
    <property type="entry name" value="Acyl_transferase_dom"/>
</dbReference>
<feature type="domain" description="Ketosynthase family 3 (KS3)" evidence="13">
    <location>
        <begin position="2391"/>
        <end position="2815"/>
    </location>
</feature>
<accession>A0A1W2FKU7</accession>
<dbReference type="Gene3D" id="3.30.300.30">
    <property type="match status" value="1"/>
</dbReference>
<evidence type="ECO:0000259" key="13">
    <source>
        <dbReference type="PROSITE" id="PS52004"/>
    </source>
</evidence>
<keyword evidence="15" id="KW-1185">Reference proteome</keyword>
<dbReference type="SMART" id="SM01294">
    <property type="entry name" value="PKS_PP_betabranch"/>
    <property type="match status" value="3"/>
</dbReference>
<keyword evidence="5" id="KW-0511">Multifunctional enzyme</keyword>
<dbReference type="InterPro" id="IPR055123">
    <property type="entry name" value="SpnB-like_Rossmann"/>
</dbReference>
<evidence type="ECO:0000313" key="15">
    <source>
        <dbReference type="Proteomes" id="UP000192674"/>
    </source>
</evidence>
<keyword evidence="6" id="KW-0012">Acyltransferase</keyword>
<dbReference type="Proteomes" id="UP000192674">
    <property type="component" value="Unassembled WGS sequence"/>
</dbReference>
<evidence type="ECO:0000259" key="12">
    <source>
        <dbReference type="PROSITE" id="PS50075"/>
    </source>
</evidence>
<dbReference type="FunFam" id="1.10.1200.10:FF:000007">
    <property type="entry name" value="Probable polyketide synthase pks17"/>
    <property type="match status" value="2"/>
</dbReference>
<dbReference type="PROSITE" id="PS00012">
    <property type="entry name" value="PHOSPHOPANTETHEINE"/>
    <property type="match status" value="1"/>
</dbReference>
<comment type="function">
    <text evidence="8">Involved in the biosynthesis of antibiotic erythromycin via the biosynthesis of its aglycone precursor, 6-deoxyerythronolide B (6-dEB).</text>
</comment>
<dbReference type="SMART" id="SM00825">
    <property type="entry name" value="PKS_KS"/>
    <property type="match status" value="3"/>
</dbReference>
<protein>
    <recommendedName>
        <fullName evidence="11">6-deoxyerythronolide-B synthase</fullName>
        <ecNumber evidence="11">2.3.1.94</ecNumber>
    </recommendedName>
</protein>
<dbReference type="EMBL" id="FWXV01000008">
    <property type="protein sequence ID" value="SMD22483.1"/>
    <property type="molecule type" value="Genomic_DNA"/>
</dbReference>
<dbReference type="InterPro" id="IPR009081">
    <property type="entry name" value="PP-bd_ACP"/>
</dbReference>
<keyword evidence="4" id="KW-0677">Repeat</keyword>
<dbReference type="InterPro" id="IPR045851">
    <property type="entry name" value="AMP-bd_C_sf"/>
</dbReference>
<dbReference type="InterPro" id="IPR020845">
    <property type="entry name" value="AMP-binding_CS"/>
</dbReference>
<dbReference type="RefSeq" id="WP_084431874.1">
    <property type="nucleotide sequence ID" value="NZ_FWXV01000008.1"/>
</dbReference>
<dbReference type="Pfam" id="PF00698">
    <property type="entry name" value="Acyl_transf_1"/>
    <property type="match status" value="3"/>
</dbReference>
<dbReference type="Pfam" id="PF22953">
    <property type="entry name" value="SpnB_Rossmann"/>
    <property type="match status" value="2"/>
</dbReference>
<dbReference type="FunFam" id="3.40.366.10:FF:000002">
    <property type="entry name" value="Probable polyketide synthase 2"/>
    <property type="match status" value="2"/>
</dbReference>
<evidence type="ECO:0000256" key="7">
    <source>
        <dbReference type="ARBA" id="ARBA00052442"/>
    </source>
</evidence>
<dbReference type="InterPro" id="IPR014030">
    <property type="entry name" value="Ketoacyl_synth_N"/>
</dbReference>
<dbReference type="Gene3D" id="3.40.47.10">
    <property type="match status" value="3"/>
</dbReference>
<comment type="catalytic activity">
    <reaction evidence="7">
        <text>6 (S)-methylmalonyl-CoA + propanoyl-CoA + 6 NADPH + 12 H(+) = 6-deoxyerythronolide B + 6 CO2 + 6 NADP(+) + 7 CoA + H2O</text>
        <dbReference type="Rhea" id="RHEA:23068"/>
        <dbReference type="ChEBI" id="CHEBI:15377"/>
        <dbReference type="ChEBI" id="CHEBI:15378"/>
        <dbReference type="ChEBI" id="CHEBI:16089"/>
        <dbReference type="ChEBI" id="CHEBI:16526"/>
        <dbReference type="ChEBI" id="CHEBI:57287"/>
        <dbReference type="ChEBI" id="CHEBI:57327"/>
        <dbReference type="ChEBI" id="CHEBI:57392"/>
        <dbReference type="ChEBI" id="CHEBI:57783"/>
        <dbReference type="ChEBI" id="CHEBI:58349"/>
        <dbReference type="EC" id="2.3.1.94"/>
    </reaction>
</comment>
<dbReference type="InterPro" id="IPR016039">
    <property type="entry name" value="Thiolase-like"/>
</dbReference>
<evidence type="ECO:0000256" key="2">
    <source>
        <dbReference type="ARBA" id="ARBA00022553"/>
    </source>
</evidence>
<dbReference type="InterPro" id="IPR050091">
    <property type="entry name" value="PKS_NRPS_Biosynth_Enz"/>
</dbReference>
<dbReference type="CDD" id="cd08952">
    <property type="entry name" value="KR_1_SDR_x"/>
    <property type="match status" value="1"/>
</dbReference>
<dbReference type="PROSITE" id="PS00455">
    <property type="entry name" value="AMP_BINDING"/>
    <property type="match status" value="1"/>
</dbReference>
<name>A0A1W2FKU7_KIBAR</name>
<evidence type="ECO:0000313" key="14">
    <source>
        <dbReference type="EMBL" id="SMD22483.1"/>
    </source>
</evidence>
<dbReference type="InterPro" id="IPR018201">
    <property type="entry name" value="Ketoacyl_synth_AS"/>
</dbReference>
<dbReference type="InterPro" id="IPR042099">
    <property type="entry name" value="ANL_N_sf"/>
</dbReference>
<feature type="domain" description="Carrier" evidence="12">
    <location>
        <begin position="2300"/>
        <end position="2375"/>
    </location>
</feature>
<keyword evidence="1" id="KW-0596">Phosphopantetheine</keyword>
<dbReference type="InterPro" id="IPR036736">
    <property type="entry name" value="ACP-like_sf"/>
</dbReference>
<feature type="domain" description="Ketosynthase family 3 (KS3)" evidence="13">
    <location>
        <begin position="3382"/>
        <end position="3807"/>
    </location>
</feature>
<keyword evidence="3 14" id="KW-0808">Transferase</keyword>
<dbReference type="Gene3D" id="6.10.140.1830">
    <property type="match status" value="1"/>
</dbReference>
<dbReference type="Pfam" id="PF08659">
    <property type="entry name" value="KR"/>
    <property type="match status" value="3"/>
</dbReference>
<dbReference type="PANTHER" id="PTHR43775">
    <property type="entry name" value="FATTY ACID SYNTHASE"/>
    <property type="match status" value="1"/>
</dbReference>
<feature type="domain" description="Carrier" evidence="12">
    <location>
        <begin position="910"/>
        <end position="985"/>
    </location>
</feature>
<feature type="domain" description="Ketosynthase family 3 (KS3)" evidence="13">
    <location>
        <begin position="1004"/>
        <end position="1428"/>
    </location>
</feature>
<dbReference type="InterPro" id="IPR000873">
    <property type="entry name" value="AMP-dep_synth/lig_dom"/>
</dbReference>
<evidence type="ECO:0000256" key="11">
    <source>
        <dbReference type="ARBA" id="ARBA00066981"/>
    </source>
</evidence>
<gene>
    <name evidence="14" type="ORF">SAMN05661093_07444</name>
</gene>
<dbReference type="Pfam" id="PF16197">
    <property type="entry name" value="KAsynt_C_assoc"/>
    <property type="match status" value="3"/>
</dbReference>
<evidence type="ECO:0000256" key="6">
    <source>
        <dbReference type="ARBA" id="ARBA00023315"/>
    </source>
</evidence>
<evidence type="ECO:0000256" key="8">
    <source>
        <dbReference type="ARBA" id="ARBA00060158"/>
    </source>
</evidence>
<dbReference type="Pfam" id="PF02801">
    <property type="entry name" value="Ketoacyl-synt_C"/>
    <property type="match status" value="3"/>
</dbReference>
<dbReference type="Gene3D" id="3.30.70.3290">
    <property type="match status" value="3"/>
</dbReference>
<dbReference type="InterPro" id="IPR020841">
    <property type="entry name" value="PKS_Beta-ketoAc_synthase_dom"/>
</dbReference>
<dbReference type="InterPro" id="IPR025110">
    <property type="entry name" value="AMP-bd_C"/>
</dbReference>
<dbReference type="SUPFAM" id="SSF53901">
    <property type="entry name" value="Thiolase-like"/>
    <property type="match status" value="3"/>
</dbReference>
<keyword evidence="2" id="KW-0597">Phosphoprotein</keyword>
<evidence type="ECO:0000256" key="5">
    <source>
        <dbReference type="ARBA" id="ARBA00023268"/>
    </source>
</evidence>
<evidence type="ECO:0000256" key="9">
    <source>
        <dbReference type="ARBA" id="ARBA00060622"/>
    </source>
</evidence>
<dbReference type="Gene3D" id="3.40.366.10">
    <property type="entry name" value="Malonyl-Coenzyme A Acyl Carrier Protein, domain 2"/>
    <property type="match status" value="3"/>
</dbReference>
<dbReference type="FunFam" id="3.40.47.10:FF:000019">
    <property type="entry name" value="Polyketide synthase type I"/>
    <property type="match status" value="3"/>
</dbReference>
<dbReference type="InterPro" id="IPR032821">
    <property type="entry name" value="PKS_assoc"/>
</dbReference>
<dbReference type="CDD" id="cd00833">
    <property type="entry name" value="PKS"/>
    <property type="match status" value="3"/>
</dbReference>
<dbReference type="Gene3D" id="3.40.50.720">
    <property type="entry name" value="NAD(P)-binding Rossmann-like Domain"/>
    <property type="match status" value="3"/>
</dbReference>
<dbReference type="PROSITE" id="PS00606">
    <property type="entry name" value="KS3_1"/>
    <property type="match status" value="3"/>
</dbReference>
<dbReference type="SUPFAM" id="SSF47336">
    <property type="entry name" value="ACP-like"/>
    <property type="match status" value="4"/>
</dbReference>
<dbReference type="PROSITE" id="PS52004">
    <property type="entry name" value="KS3_2"/>
    <property type="match status" value="3"/>
</dbReference>
<dbReference type="EC" id="2.3.1.94" evidence="11"/>
<dbReference type="Pfam" id="PF00501">
    <property type="entry name" value="AMP-binding"/>
    <property type="match status" value="1"/>
</dbReference>
<evidence type="ECO:0000256" key="3">
    <source>
        <dbReference type="ARBA" id="ARBA00022679"/>
    </source>
</evidence>
<dbReference type="GO" id="GO:0047879">
    <property type="term" value="F:erythronolide synthase activity"/>
    <property type="evidence" value="ECO:0007669"/>
    <property type="project" value="UniProtKB-EC"/>
</dbReference>
<dbReference type="Gene3D" id="3.40.50.12780">
    <property type="entry name" value="N-terminal domain of ligase-like"/>
    <property type="match status" value="1"/>
</dbReference>
<dbReference type="GO" id="GO:0004312">
    <property type="term" value="F:fatty acid synthase activity"/>
    <property type="evidence" value="ECO:0007669"/>
    <property type="project" value="TreeGrafter"/>
</dbReference>
<dbReference type="InterPro" id="IPR020806">
    <property type="entry name" value="PKS_PP-bd"/>
</dbReference>
<dbReference type="Gene3D" id="1.10.1200.10">
    <property type="entry name" value="ACP-like"/>
    <property type="match status" value="4"/>
</dbReference>
<dbReference type="PANTHER" id="PTHR43775:SF51">
    <property type="entry name" value="INACTIVE PHENOLPHTHIOCEROL SYNTHESIS POLYKETIDE SYNTHASE TYPE I PKS1-RELATED"/>
    <property type="match status" value="1"/>
</dbReference>
<dbReference type="InterPro" id="IPR057326">
    <property type="entry name" value="KR_dom"/>
</dbReference>
<sequence>MLRTELVRPLHEVVRAQALRFGQKIAFQDDRRSVSFAELELRTRRLAGHLADLRAYPGDRVAMLLGNRVEMVESYYAVARSGAIGVPLNPRSSDAELAYLLDDSGASVIITDSFHVDRVQRMSRPMTVLVVGDAQYGNLSYEQLATSDPVSPAYDNLGLDEIAWMLYTSGTTGQPKGVLSTSRNCLWSVAACYAPVLGLSEEDRVLWPLPLFHSLSHIACVLSVMAVGATARIVDGLSASDVVDIWSDSPFTVIAGVPTTYHHLLREADARGFTAPGLRVGLVGGAITTAALRRSVEQAFGAPLIDAYGSTETCGSITINWPSGARVEGSCGVPVVGLGVRLVDPQTGLDVADGTEGEVWVRGPNVMAGYHNQPEATAEALQGGWYHTGDLARRDEAGYFTVTGRIKELIIRAGENIHPGEVESVLRTVPGVADVAVVGKPHEVLGEVPVAFVVPAAGGFDPGEAFAACRDRLSYFKIPERLYEIREVPRTASGKIMRRHLLDVPTRLLAVGNSTFESLLRMDWVPQPTRPDSEPGSWLALGELSPETPAPAALADSLPEVAVLQIPHSGSDPREIADRVTECVRWVETWLVDDRLADCLLVVATRGAVVTDLDDSAGDPAQAPLWGWLRATQASYPGRFVIADLDDEPATQAVQTAVRSREPQFAVRSGVVLLPRLTQVAVDTERENTASLDSIDTVMITGAETERAASVAQHLAGTYGVTRLVLVTEPGSGGLAGDLSGHLADAGAQAPVVECDLTDPHALREVFARFKVSAVVHGVVPDSLAAAVTSLRNLAELVPDPSAFVLFSDAVAVTGRGDVDKAASAAFTDAFAHDLRSQGIPTLALSWESDDNATLSRQEELDAFDAALTLGQPHLVAMELDPAELRGSVPPPMRDLVEVPTGVTGHDRARHLVDLVREQVADLLAVSDPRSIAADRAFTDLGFTSLHAVQLRDRLAVATGLRLSSTSAFDYPSPQALGRMLERRLSGNTEDITEQPAAHAVAADEPMAIIGMACRFPGGVAAPEDLWRLVAEETDAITRFPDDRGWDLERLFHPDPDHPGTSYATEGGFLPDAGDFDAGFFGISPREALAMDPQQRLMLQISWEALERAGIDPNTLRGRNIGVFTGAMHQDYADRLADLPDGVDSYLMTGGAGSVLSGRVSYFLGLEGPAVTVDTACSSSLVALHLAAQSLRSGESSLVLTGGVTVMTRPDSFVDFSRQRGLARDGRCKSFSAAADGTGWSEGAGVLVLERLSDAIRNKRRIWGVIRGSAVNQDGASNGLTAPSGLSQQRVIRQALANAGVSPSDVDVVEAHGTGTTLGDPIEAQALLAAYGQNRDRPLALGSVKSNIGHTQAAAGVAGVIKMVMAMRHGVLPRTLHVDEPSPEVDWSSGAVELLSEAREWPSLDRPRRAGISGFGVSGTNAHVIVEQAPAQASEHEAPGVTGGLVPLVLSAHDRTALARQADRLADFLRQRPDVDIPEVGRALVTTRATLPQRAVVLASDRAEALTGLADCAQDGFALDEVVEGRLAILFAGQGSQRVGMARGLYERFPVFRKAFDEVCGLLDAQLAGFVGQRVAGVVFGSDVVDQTVFAQAGLFAVELSLFRLVESWGVVADFVGGHSIGEVTAACVAGVLSVEDAAVLVAARGRLMQDLPSGGVMVSVAAPESAVSSYRVDVAAVNGPSSVVISGPERDVLDAAGKLSAEGVKTRRLNVSHAFHSSLMEPMLDKFRAVVEKLEFRTPKITIVSTVSGAVADPELMASPEYWVGQVRRTVRFGDAVTSLRAADVTTFLELGPDGVLSGMTDDAVFVPALRRQGDDVRSLMTAVARLHARGVDVDWLAILGKSAGLPVELPTYAFQRQRYWLESPRGAAPDRPADALFRMEWSEFSPPEAAEAVELLSTTEDIAGGAGAALVDLTGDTADDVRALTTKALAFVQAWLTHAAADRRLVVATREISDPVAAAVWGLLRSAQSEHPDRFVVIATDDRQAAARLVPSVLASGEPQAAVRSGVVSVPRLARVEAGPHQGRVLDQAGTVVVTGSPQGLGGLVARHLAEHHRVRNLVLASRRGPDAPGAPELITHLSELGTTARVVACDVADRDEVTALLNTVDTPLTGVVHTAGVLDDGVITALTPERLDTVFKAKVDAAQVLDELTRDHDLAAFVLFSSAAGTFGNPGQGNYAAANAFMDALAVRRNAMGLPATSIAWGPWATGMTEHLTSNDLERVKRSGLSLISPDFGMALFDEALRSAEPAVVAAKLDPAAHVELPLLRGLLPQGQPVANSGSDTSLAQRVAAMPVHEQDQTLLDLVTAHAAQTLGHSSPDSIGASRPFRDNGFDSLTSVELRNRLSAATGLSLSATLLYDQPTPAALARYLRDELLGAQPVQPVPAAASVDEPIAIVAMSCRFPGGVGSPEDLWTLVAGGVDAVGDFPGDRGWDLDALYDPDPDHPGTSYARRGAFLDDVAGFDAEFFDISPREALAMDPQQRLLLEVSWEAFERAGIDPTSLRGKDIGVFAGVNTQDYALRLHQMPDLVEGHRITGASNAVISGRISYTLGLEGPAITVDTACSSSLVTLHLAAQSLRSGECSMALAGGVTVMTGPDAFVDFSRQRGLSPDGRCKSFAAAADGTGWAEGVGVLVLERLSDAVRNGHQVLALVRGSAVNQDGASNGLTAPSGLSQQRVIRQALANAGVSPSDVDVVEAHGTGTTLGDPIEAQALLAAYGQNRDRPLALGSVKSNIGHTQAAAGVAGVIKMVMAMRHGVLPRTLHVDEPSPEVDWSSGAVELLTEAKDWPSLDRPRRAGVSGFGVSGTNAHVILEEVPAAPTMNSTESVPALAWLISAKNADAIRGQAARLAAFAHREQGDDLGIARSLVTTRAMFEHKAVIVGADRSELLAGLDALAQATVLPETVAHGVSTKARLTFLFSGQGSQRIGMGRDLYSHYAQFREAFDNACTALDRHLPGEIPLRDVVFTADAALLDRTVYAQAALFAVETALFHLFGSWGVRPDVVAGHSIGELTAAHVAGVLSLDDASALVAARGALMQAVSADGAMIAIAAAEADVAPYVDAEQDKVSIAAVNGPSSVVVSGDTEVVAAIAEEFASRGHKTRRLQVSHAFHSPHMDRVLEEFRAVATRLTFRPPEIPVVSNVTGEFATAEQLCSPGYWVDHVRRTVRFADGITTLDGDVTVFLELGPGGALTALTQQMTDTLAVASLHRERNEAVAVVTALAQLSVHGVPVDWTSVFGGSPAGRTDLPTYAFQHSRFWVDADLSMSPRVLEPRAAEPLPLAGKSTADQHQVILELIQEHVAAVLGHTDRIDTGRTFQSLGFDSLAGVRLQRRLRDALGADLPATIVFDYPTPDELAGFLLAELNGEGTTSTAPAARVHAPDEPIAIVGMACRLPGGVSSPEDLWQLVVSGVDAVSGFPTNRGWDLENIYHPDPDHAGTTYTREGGFVHDVGDFDAAFFGISPREALAMDPQQRLMLEISWEALERAGIDPASLRGRNVGVFSGMANHEYTLRTRAVSADGVEGYLMTGGAGSVLSGRVSYFLGVEGPSVTVDTACSSSLVTLHLAAQSLRSGESSLALAGGATVMAGSDAFIEFSRQRGLAPDGRCKAFAAAADGTGWGEGAGVLLLERLSDAVRNGHQVLALVRGSAVNQDGASNGLTAPNGPSQQRVIRSALVNAGVSASDVDLVEAHGTGTALGDPIEAQALLATYGQDRDQPLWLGSVKSNIGHTQAAAGVAGVIKMVMAMRNGVMPKTLHVDEPTQQVDWSAGAVELLTEPREWAVTGRPRRAGVSGFGMSGTNAHVILEQAVDQAAPSTEPGLTDDHIAALVVSARGEAGLAGQAGRLRSFLEQSDMDIADTARSLVAARSSLPDRAVVVAADRREALAGLDALARREAAPGVVVPTSGLVKGRTVFVFPGQGAQWAGMGADLLASCPLFASKMDECANVLDELTGWSLLDVVRQAEGAPSLAAVDVVQVVTFAVAVSLAAVWQASGVSPDVVVGHSQGEVAAACVAGGLSLRDAATVVVLRSRAIAKGLAGRGGMVAVAASVDRVRELLVTGVEVAALNGPSSVVVSGDPAALQEFVQRCADEGVRARQVPVDYASHSSAVEAIEDELRQALADITPQSGTVPFYSTVAGGLLDTAELTGDYWYRNLRQTVQFEQAIRELATTHRAFVEVSSHPVLVPAMDEIIGDRVNNPAVITGTLRRDENGLRELLTALATLHVHGVPVGWRTVLGTGAPVDLPTYAFQRQHFWLEESENAAGPAAIDDADARFWAAVESEDFASVATMLDVDADSVNSTVGMLASWRRGRSEKTKVSRLRYKAAWTPVRPAAAAAGSWLVVVPPDVAADHPIARIAQAMDARIVEFSEATQAGFADEVAKIRADDPAVTGMLSLLALDDRPRPESAALTQGTAASLALLRTLGDIAAGIPLWCVTRGAVSIGPADRLRSPEQAAIWGLGFATALEHPDRWGGLADLPEVLDDRTVAALRSAVSGPSGEDQLAIRSAGVFARRLAESGLRADPPRRSWRPQGTILVTGGTESLGKHAARWLAQSGVARLVLTSGSDHHDPAFLAELAELGTTATVTTVDMTRRDAVAELIAGTPELSGVVHAADLATSLPVRSSDVTDLTEVLSVKCDTAMHLDELLGDVDLFVVFSSASGVWGGGGQGVAGAANAVLDAVIERRRGRGLRASSVAWGAVAGIGVAADPAAEEQLRRWGLAAISPDSAMAALSAAVQADDTVVAVADIDWPSFVPAFTSARLSPLLGDLPAVREVVEAALVSDNEAESGSQLARTLAEASEAEQIRVLLKLVRERAAAALGHTGLDDVKPRQAFQELGFDSLAAVTLRNTLSSAVGSTLPATVIFDYPTPIALAEYLRLELVGKLADQTDIDDEKIRAALAAVPFDRFREAGIFDALVSLARSQPAETAPQQQDEAEELDLIDAMDVADLVQRALGSGQS</sequence>
<dbReference type="GO" id="GO:0006633">
    <property type="term" value="P:fatty acid biosynthetic process"/>
    <property type="evidence" value="ECO:0007669"/>
    <property type="project" value="InterPro"/>
</dbReference>
<dbReference type="InterPro" id="IPR036291">
    <property type="entry name" value="NAD(P)-bd_dom_sf"/>
</dbReference>
<comment type="subunit">
    <text evidence="10">Homodimer. Erythronolide synthase is composed of EryAI, EryAII and EryAIII multimodular (2 modules) polypeptides each coding for a functional synthase subunit which participates in 2 of the six FAS-like elongation steps required for formation of the polyketide. Module 1, 2, 3, 4, 5, and 6 participating in biosynthesis steps 1, 2, 3, 4, 5, and 6, respectively.</text>
</comment>
<feature type="domain" description="Carrier" evidence="12">
    <location>
        <begin position="3288"/>
        <end position="3364"/>
    </location>
</feature>
<dbReference type="SUPFAM" id="SSF51735">
    <property type="entry name" value="NAD(P)-binding Rossmann-fold domains"/>
    <property type="match status" value="6"/>
</dbReference>
<dbReference type="InterPro" id="IPR013968">
    <property type="entry name" value="PKS_KR"/>
</dbReference>
<dbReference type="SUPFAM" id="SSF56801">
    <property type="entry name" value="Acetyl-CoA synthetase-like"/>
    <property type="match status" value="1"/>
</dbReference>
<evidence type="ECO:0000256" key="10">
    <source>
        <dbReference type="ARBA" id="ARBA00063272"/>
    </source>
</evidence>
<evidence type="ECO:0000256" key="1">
    <source>
        <dbReference type="ARBA" id="ARBA00022450"/>
    </source>
</evidence>
<dbReference type="Pfam" id="PF00550">
    <property type="entry name" value="PP-binding"/>
    <property type="match status" value="4"/>
</dbReference>
<dbReference type="SMART" id="SM00827">
    <property type="entry name" value="PKS_AT"/>
    <property type="match status" value="3"/>
</dbReference>
<dbReference type="NCBIfam" id="NF045894">
    <property type="entry name" value="PKS_plus_SDR"/>
    <property type="match status" value="1"/>
</dbReference>
<dbReference type="InterPro" id="IPR006162">
    <property type="entry name" value="Ppantetheine_attach_site"/>
</dbReference>
<organism evidence="14 15">
    <name type="scientific">Kibdelosporangium aridum</name>
    <dbReference type="NCBI Taxonomy" id="2030"/>
    <lineage>
        <taxon>Bacteria</taxon>
        <taxon>Bacillati</taxon>
        <taxon>Actinomycetota</taxon>
        <taxon>Actinomycetes</taxon>
        <taxon>Pseudonocardiales</taxon>
        <taxon>Pseudonocardiaceae</taxon>
        <taxon>Kibdelosporangium</taxon>
    </lineage>
</organism>
<evidence type="ECO:0000256" key="4">
    <source>
        <dbReference type="ARBA" id="ARBA00022737"/>
    </source>
</evidence>
<dbReference type="SUPFAM" id="SSF52151">
    <property type="entry name" value="FabD/lysophospholipase-like"/>
    <property type="match status" value="3"/>
</dbReference>
<dbReference type="Pfam" id="PF00109">
    <property type="entry name" value="ketoacyl-synt"/>
    <property type="match status" value="3"/>
</dbReference>
<dbReference type="GO" id="GO:0031177">
    <property type="term" value="F:phosphopantetheine binding"/>
    <property type="evidence" value="ECO:0007669"/>
    <property type="project" value="InterPro"/>
</dbReference>
<dbReference type="Pfam" id="PF13193">
    <property type="entry name" value="AMP-binding_C"/>
    <property type="match status" value="1"/>
</dbReference>
<dbReference type="PROSITE" id="PS50075">
    <property type="entry name" value="CARRIER"/>
    <property type="match status" value="4"/>
</dbReference>
<feature type="domain" description="Carrier" evidence="12">
    <location>
        <begin position="4807"/>
        <end position="4882"/>
    </location>
</feature>
<dbReference type="InterPro" id="IPR016036">
    <property type="entry name" value="Malonyl_transacylase_ACP-bd"/>
</dbReference>